<gene>
    <name evidence="1" type="ORF">Hamer_G021902</name>
</gene>
<accession>A0A8J5NE22</accession>
<organism evidence="1 2">
    <name type="scientific">Homarus americanus</name>
    <name type="common">American lobster</name>
    <dbReference type="NCBI Taxonomy" id="6706"/>
    <lineage>
        <taxon>Eukaryota</taxon>
        <taxon>Metazoa</taxon>
        <taxon>Ecdysozoa</taxon>
        <taxon>Arthropoda</taxon>
        <taxon>Crustacea</taxon>
        <taxon>Multicrustacea</taxon>
        <taxon>Malacostraca</taxon>
        <taxon>Eumalacostraca</taxon>
        <taxon>Eucarida</taxon>
        <taxon>Decapoda</taxon>
        <taxon>Pleocyemata</taxon>
        <taxon>Astacidea</taxon>
        <taxon>Nephropoidea</taxon>
        <taxon>Nephropidae</taxon>
        <taxon>Homarus</taxon>
    </lineage>
</organism>
<evidence type="ECO:0008006" key="3">
    <source>
        <dbReference type="Google" id="ProtNLM"/>
    </source>
</evidence>
<evidence type="ECO:0000313" key="2">
    <source>
        <dbReference type="Proteomes" id="UP000747542"/>
    </source>
</evidence>
<dbReference type="AlphaFoldDB" id="A0A8J5NE22"/>
<keyword evidence="2" id="KW-1185">Reference proteome</keyword>
<name>A0A8J5NE22_HOMAM</name>
<sequence>MLLLTVIGVSAGMEIGPVRLAHNKRYISYLLGPSPENSLLECPYLLDEDKNEELRKITWNLWKGEKKVGAYEWFPEEDGIATGLLEGVVNMARDDGGLELTKLRYDLGGYYSCSGTLTNGEVYEAESWEVLVIDITSALTVSDHRADIKKCEFVTSVDIYAVFPEPTVHSGMYASSLGGFYDEVTALQWHKVKNENGSVSNSYHNVAFKINEDTPDDASHLVSIGVTKSDGNYIALTSIKSFDSVWQQQGCPAIFHKAYQVESYKNAIVKCDDGYHSAGHVKSLVLVCTNETGKYTWMTSDGDFPDHDKLRCVLGGGGYASTITSSLFTVLGLLFLLCCLNLGSNVDVASCCPFI</sequence>
<protein>
    <recommendedName>
        <fullName evidence="3">Ig-like domain-containing protein</fullName>
    </recommendedName>
</protein>
<comment type="caution">
    <text evidence="1">The sequence shown here is derived from an EMBL/GenBank/DDBJ whole genome shotgun (WGS) entry which is preliminary data.</text>
</comment>
<evidence type="ECO:0000313" key="1">
    <source>
        <dbReference type="EMBL" id="KAG7177952.1"/>
    </source>
</evidence>
<dbReference type="EMBL" id="JAHLQT010000907">
    <property type="protein sequence ID" value="KAG7177952.1"/>
    <property type="molecule type" value="Genomic_DNA"/>
</dbReference>
<reference evidence="1" key="1">
    <citation type="journal article" date="2021" name="Sci. Adv.">
        <title>The American lobster genome reveals insights on longevity, neural, and immune adaptations.</title>
        <authorList>
            <person name="Polinski J.M."/>
            <person name="Zimin A.V."/>
            <person name="Clark K.F."/>
            <person name="Kohn A.B."/>
            <person name="Sadowski N."/>
            <person name="Timp W."/>
            <person name="Ptitsyn A."/>
            <person name="Khanna P."/>
            <person name="Romanova D.Y."/>
            <person name="Williams P."/>
            <person name="Greenwood S.J."/>
            <person name="Moroz L.L."/>
            <person name="Walt D.R."/>
            <person name="Bodnar A.G."/>
        </authorList>
    </citation>
    <scope>NUCLEOTIDE SEQUENCE</scope>
    <source>
        <strain evidence="1">GMGI-L3</strain>
    </source>
</reference>
<dbReference type="Proteomes" id="UP000747542">
    <property type="component" value="Unassembled WGS sequence"/>
</dbReference>
<proteinExistence type="predicted"/>